<evidence type="ECO:0000256" key="1">
    <source>
        <dbReference type="SAM" id="Coils"/>
    </source>
</evidence>
<keyword evidence="1" id="KW-0175">Coiled coil</keyword>
<sequence>MSARPSRGRVPRLLCAAAVAAGTLTPAAPAVAEDDPAPPSAARQRPVAVLLADLRTLHRQAGQAAEQYQDAGVLLREQRARVDRLDAELARARLSLDDSRAAAGAFARAQYRNTAGALSPYLRVLFARDPQTAVEEGRLVARAADAHARAVGRLTGGEHRVRDLARRARAALDRQLVLAAKRKRADQRVRDKLGRIEELLAALTPAQLKALSAYERRKGGGRS</sequence>
<keyword evidence="4" id="KW-1185">Reference proteome</keyword>
<protein>
    <recommendedName>
        <fullName evidence="5">Secreted protein</fullName>
    </recommendedName>
</protein>
<dbReference type="EMBL" id="JBEZUR010000001">
    <property type="protein sequence ID" value="MEU3552721.1"/>
    <property type="molecule type" value="Genomic_DNA"/>
</dbReference>
<dbReference type="RefSeq" id="WP_108954408.1">
    <property type="nucleotide sequence ID" value="NZ_BEVZ01000004.1"/>
</dbReference>
<proteinExistence type="predicted"/>
<name>A0ABV2YAH0_9ACTN</name>
<evidence type="ECO:0000313" key="4">
    <source>
        <dbReference type="Proteomes" id="UP001550850"/>
    </source>
</evidence>
<evidence type="ECO:0000256" key="2">
    <source>
        <dbReference type="SAM" id="SignalP"/>
    </source>
</evidence>
<feature type="chain" id="PRO_5045886317" description="Secreted protein" evidence="2">
    <location>
        <begin position="33"/>
        <end position="223"/>
    </location>
</feature>
<reference evidence="3 4" key="1">
    <citation type="submission" date="2024-06" db="EMBL/GenBank/DDBJ databases">
        <title>The Natural Products Discovery Center: Release of the First 8490 Sequenced Strains for Exploring Actinobacteria Biosynthetic Diversity.</title>
        <authorList>
            <person name="Kalkreuter E."/>
            <person name="Kautsar S.A."/>
            <person name="Yang D."/>
            <person name="Bader C.D."/>
            <person name="Teijaro C.N."/>
            <person name="Fluegel L."/>
            <person name="Davis C.M."/>
            <person name="Simpson J.R."/>
            <person name="Lauterbach L."/>
            <person name="Steele A.D."/>
            <person name="Gui C."/>
            <person name="Meng S."/>
            <person name="Li G."/>
            <person name="Viehrig K."/>
            <person name="Ye F."/>
            <person name="Su P."/>
            <person name="Kiefer A.F."/>
            <person name="Nichols A."/>
            <person name="Cepeda A.J."/>
            <person name="Yan W."/>
            <person name="Fan B."/>
            <person name="Jiang Y."/>
            <person name="Adhikari A."/>
            <person name="Zheng C.-J."/>
            <person name="Schuster L."/>
            <person name="Cowan T.M."/>
            <person name="Smanski M.J."/>
            <person name="Chevrette M.G."/>
            <person name="De Carvalho L.P.S."/>
            <person name="Shen B."/>
        </authorList>
    </citation>
    <scope>NUCLEOTIDE SEQUENCE [LARGE SCALE GENOMIC DNA]</scope>
    <source>
        <strain evidence="3 4">NPDC038104</strain>
    </source>
</reference>
<gene>
    <name evidence="3" type="ORF">AB0E65_00560</name>
</gene>
<feature type="coiled-coil region" evidence="1">
    <location>
        <begin position="75"/>
        <end position="102"/>
    </location>
</feature>
<evidence type="ECO:0000313" key="3">
    <source>
        <dbReference type="EMBL" id="MEU3552721.1"/>
    </source>
</evidence>
<comment type="caution">
    <text evidence="3">The sequence shown here is derived from an EMBL/GenBank/DDBJ whole genome shotgun (WGS) entry which is preliminary data.</text>
</comment>
<evidence type="ECO:0008006" key="5">
    <source>
        <dbReference type="Google" id="ProtNLM"/>
    </source>
</evidence>
<accession>A0ABV2YAH0</accession>
<keyword evidence="2" id="KW-0732">Signal</keyword>
<organism evidence="3 4">
    <name type="scientific">Streptomyces fragilis</name>
    <dbReference type="NCBI Taxonomy" id="67301"/>
    <lineage>
        <taxon>Bacteria</taxon>
        <taxon>Bacillati</taxon>
        <taxon>Actinomycetota</taxon>
        <taxon>Actinomycetes</taxon>
        <taxon>Kitasatosporales</taxon>
        <taxon>Streptomycetaceae</taxon>
        <taxon>Streptomyces</taxon>
    </lineage>
</organism>
<feature type="signal peptide" evidence="2">
    <location>
        <begin position="1"/>
        <end position="32"/>
    </location>
</feature>
<dbReference type="Proteomes" id="UP001550850">
    <property type="component" value="Unassembled WGS sequence"/>
</dbReference>